<dbReference type="AlphaFoldDB" id="A0A0F9JKC4"/>
<evidence type="ECO:0000256" key="3">
    <source>
        <dbReference type="ARBA" id="ARBA00022475"/>
    </source>
</evidence>
<dbReference type="InterPro" id="IPR035906">
    <property type="entry name" value="MetI-like_sf"/>
</dbReference>
<dbReference type="Gene3D" id="1.10.3720.10">
    <property type="entry name" value="MetI-like"/>
    <property type="match status" value="1"/>
</dbReference>
<dbReference type="SUPFAM" id="SSF161098">
    <property type="entry name" value="MetI-like"/>
    <property type="match status" value="1"/>
</dbReference>
<gene>
    <name evidence="9" type="ORF">LCGC14_1746350</name>
</gene>
<evidence type="ECO:0000256" key="6">
    <source>
        <dbReference type="ARBA" id="ARBA00023136"/>
    </source>
</evidence>
<feature type="transmembrane region" description="Helical" evidence="7">
    <location>
        <begin position="254"/>
        <end position="277"/>
    </location>
</feature>
<feature type="transmembrane region" description="Helical" evidence="7">
    <location>
        <begin position="100"/>
        <end position="121"/>
    </location>
</feature>
<dbReference type="CDD" id="cd06261">
    <property type="entry name" value="TM_PBP2"/>
    <property type="match status" value="1"/>
</dbReference>
<comment type="caution">
    <text evidence="9">The sequence shown here is derived from an EMBL/GenBank/DDBJ whole genome shotgun (WGS) entry which is preliminary data.</text>
</comment>
<feature type="transmembrane region" description="Helical" evidence="7">
    <location>
        <begin position="150"/>
        <end position="176"/>
    </location>
</feature>
<feature type="transmembrane region" description="Helical" evidence="7">
    <location>
        <begin position="209"/>
        <end position="234"/>
    </location>
</feature>
<sequence length="288" mass="31531">MKDETKTAIICIAPTIAIIGIFTVFPIFYSFGLSMTDWDGFSPSINFVGISNYSKLISSEAFWNSIIVTLYYTVGVSIISVIAGLALASLINRTGGLLSSLYRVIYFIPVVTSFVAAGVVWKSLFSPFGFFSDIFRSIGLSPINWLADPIWAMPALIIVGTWMRLGFTTVISLAGLQSIPRGYYDKAKIDGAGALNRFRFVTIPLMKPIILLLFIMSLVDAFLIFDLAFVMTGGDPLGATNVVGLLLYKNAFHYYKMGFASAIGMMIFAIVLIITLVQMKLFKFGKGG</sequence>
<feature type="transmembrane region" description="Helical" evidence="7">
    <location>
        <begin position="61"/>
        <end position="88"/>
    </location>
</feature>
<dbReference type="EMBL" id="LAZR01016050">
    <property type="protein sequence ID" value="KKM06201.1"/>
    <property type="molecule type" value="Genomic_DNA"/>
</dbReference>
<dbReference type="GO" id="GO:0055085">
    <property type="term" value="P:transmembrane transport"/>
    <property type="evidence" value="ECO:0007669"/>
    <property type="project" value="InterPro"/>
</dbReference>
<protein>
    <recommendedName>
        <fullName evidence="8">ABC transmembrane type-1 domain-containing protein</fullName>
    </recommendedName>
</protein>
<keyword evidence="4 7" id="KW-0812">Transmembrane</keyword>
<evidence type="ECO:0000256" key="5">
    <source>
        <dbReference type="ARBA" id="ARBA00022989"/>
    </source>
</evidence>
<accession>A0A0F9JKC4</accession>
<evidence type="ECO:0000259" key="8">
    <source>
        <dbReference type="PROSITE" id="PS50928"/>
    </source>
</evidence>
<name>A0A0F9JKC4_9ZZZZ</name>
<dbReference type="PANTHER" id="PTHR30193:SF37">
    <property type="entry name" value="INNER MEMBRANE ABC TRANSPORTER PERMEASE PROTEIN YCJO"/>
    <property type="match status" value="1"/>
</dbReference>
<comment type="subcellular location">
    <subcellularLocation>
        <location evidence="1">Cell membrane</location>
        <topology evidence="1">Multi-pass membrane protein</topology>
    </subcellularLocation>
</comment>
<dbReference type="InterPro" id="IPR000515">
    <property type="entry name" value="MetI-like"/>
</dbReference>
<evidence type="ECO:0000256" key="4">
    <source>
        <dbReference type="ARBA" id="ARBA00022692"/>
    </source>
</evidence>
<keyword evidence="2" id="KW-0813">Transport</keyword>
<dbReference type="Pfam" id="PF00528">
    <property type="entry name" value="BPD_transp_1"/>
    <property type="match status" value="1"/>
</dbReference>
<evidence type="ECO:0000256" key="1">
    <source>
        <dbReference type="ARBA" id="ARBA00004651"/>
    </source>
</evidence>
<evidence type="ECO:0000256" key="7">
    <source>
        <dbReference type="SAM" id="Phobius"/>
    </source>
</evidence>
<proteinExistence type="predicted"/>
<evidence type="ECO:0000256" key="2">
    <source>
        <dbReference type="ARBA" id="ARBA00022448"/>
    </source>
</evidence>
<dbReference type="InterPro" id="IPR051393">
    <property type="entry name" value="ABC_transporter_permease"/>
</dbReference>
<keyword evidence="3" id="KW-1003">Cell membrane</keyword>
<dbReference type="PROSITE" id="PS50928">
    <property type="entry name" value="ABC_TM1"/>
    <property type="match status" value="1"/>
</dbReference>
<keyword evidence="5 7" id="KW-1133">Transmembrane helix</keyword>
<keyword evidence="6 7" id="KW-0472">Membrane</keyword>
<dbReference type="GO" id="GO:0005886">
    <property type="term" value="C:plasma membrane"/>
    <property type="evidence" value="ECO:0007669"/>
    <property type="project" value="UniProtKB-SubCell"/>
</dbReference>
<evidence type="ECO:0000313" key="9">
    <source>
        <dbReference type="EMBL" id="KKM06201.1"/>
    </source>
</evidence>
<organism evidence="9">
    <name type="scientific">marine sediment metagenome</name>
    <dbReference type="NCBI Taxonomy" id="412755"/>
    <lineage>
        <taxon>unclassified sequences</taxon>
        <taxon>metagenomes</taxon>
        <taxon>ecological metagenomes</taxon>
    </lineage>
</organism>
<dbReference type="PANTHER" id="PTHR30193">
    <property type="entry name" value="ABC TRANSPORTER PERMEASE PROTEIN"/>
    <property type="match status" value="1"/>
</dbReference>
<feature type="transmembrane region" description="Helical" evidence="7">
    <location>
        <begin position="7"/>
        <end position="29"/>
    </location>
</feature>
<feature type="domain" description="ABC transmembrane type-1" evidence="8">
    <location>
        <begin position="66"/>
        <end position="278"/>
    </location>
</feature>
<reference evidence="9" key="1">
    <citation type="journal article" date="2015" name="Nature">
        <title>Complex archaea that bridge the gap between prokaryotes and eukaryotes.</title>
        <authorList>
            <person name="Spang A."/>
            <person name="Saw J.H."/>
            <person name="Jorgensen S.L."/>
            <person name="Zaremba-Niedzwiedzka K."/>
            <person name="Martijn J."/>
            <person name="Lind A.E."/>
            <person name="van Eijk R."/>
            <person name="Schleper C."/>
            <person name="Guy L."/>
            <person name="Ettema T.J."/>
        </authorList>
    </citation>
    <scope>NUCLEOTIDE SEQUENCE</scope>
</reference>